<keyword evidence="1" id="KW-0472">Membrane</keyword>
<keyword evidence="4" id="KW-1185">Reference proteome</keyword>
<dbReference type="Pfam" id="PF14317">
    <property type="entry name" value="YcxB"/>
    <property type="match status" value="1"/>
</dbReference>
<feature type="transmembrane region" description="Helical" evidence="1">
    <location>
        <begin position="26"/>
        <end position="45"/>
    </location>
</feature>
<accession>A0A1I2FYK4</accession>
<protein>
    <submittedName>
        <fullName evidence="3">YcxB-like protein</fullName>
    </submittedName>
</protein>
<sequence length="165" mass="19452">METIQFNYGQHAGKAMKSLYFQTLKIRLTWIFEVVFVFICIILAAVTNSKILAVIAAAIIFVSILNYVTQVIVHPRRIMKVRNLNSRYEISFNSDDFELKAPEGASKVNWSFFAKVWENEHYYFLFHNKRQYWIVPKESFRSAEQEQLFRNIVQSHHKIATGVIR</sequence>
<evidence type="ECO:0000259" key="2">
    <source>
        <dbReference type="Pfam" id="PF14317"/>
    </source>
</evidence>
<dbReference type="Proteomes" id="UP000198855">
    <property type="component" value="Unassembled WGS sequence"/>
</dbReference>
<reference evidence="4" key="1">
    <citation type="submission" date="2016-10" db="EMBL/GenBank/DDBJ databases">
        <authorList>
            <person name="Varghese N."/>
            <person name="Submissions S."/>
        </authorList>
    </citation>
    <scope>NUCLEOTIDE SEQUENCE [LARGE SCALE GENOMIC DNA]</scope>
    <source>
        <strain evidence="4">CGMCC 1.10784</strain>
    </source>
</reference>
<organism evidence="3 4">
    <name type="scientific">Paenibacillus catalpae</name>
    <dbReference type="NCBI Taxonomy" id="1045775"/>
    <lineage>
        <taxon>Bacteria</taxon>
        <taxon>Bacillati</taxon>
        <taxon>Bacillota</taxon>
        <taxon>Bacilli</taxon>
        <taxon>Bacillales</taxon>
        <taxon>Paenibacillaceae</taxon>
        <taxon>Paenibacillus</taxon>
    </lineage>
</organism>
<dbReference type="STRING" id="1045775.SAMN05216378_5135"/>
<dbReference type="InterPro" id="IPR025588">
    <property type="entry name" value="YcxB-like_C"/>
</dbReference>
<dbReference type="RefSeq" id="WP_091189249.1">
    <property type="nucleotide sequence ID" value="NZ_FOMT01000005.1"/>
</dbReference>
<dbReference type="OrthoDB" id="2600487at2"/>
<evidence type="ECO:0000313" key="4">
    <source>
        <dbReference type="Proteomes" id="UP000198855"/>
    </source>
</evidence>
<dbReference type="AlphaFoldDB" id="A0A1I2FYK4"/>
<evidence type="ECO:0000256" key="1">
    <source>
        <dbReference type="SAM" id="Phobius"/>
    </source>
</evidence>
<dbReference type="EMBL" id="FOMT01000005">
    <property type="protein sequence ID" value="SFF10485.1"/>
    <property type="molecule type" value="Genomic_DNA"/>
</dbReference>
<proteinExistence type="predicted"/>
<gene>
    <name evidence="3" type="ORF">SAMN05216378_5135</name>
</gene>
<keyword evidence="1" id="KW-0812">Transmembrane</keyword>
<feature type="transmembrane region" description="Helical" evidence="1">
    <location>
        <begin position="51"/>
        <end position="73"/>
    </location>
</feature>
<name>A0A1I2FYK4_9BACL</name>
<keyword evidence="1" id="KW-1133">Transmembrane helix</keyword>
<feature type="domain" description="YcxB-like C-terminal" evidence="2">
    <location>
        <begin position="92"/>
        <end position="152"/>
    </location>
</feature>
<evidence type="ECO:0000313" key="3">
    <source>
        <dbReference type="EMBL" id="SFF10485.1"/>
    </source>
</evidence>